<reference evidence="2 3" key="1">
    <citation type="submission" date="2020-01" db="EMBL/GenBank/DDBJ databases">
        <title>Paenibacillus sp. nov., isolated from tomato rhizosphere.</title>
        <authorList>
            <person name="Weon H.-Y."/>
            <person name="Lee S.A."/>
        </authorList>
    </citation>
    <scope>NUCLEOTIDE SEQUENCE [LARGE SCALE GENOMIC DNA]</scope>
    <source>
        <strain evidence="2 3">12200R-189</strain>
    </source>
</reference>
<dbReference type="AlphaFoldDB" id="A0A6C0G0R2"/>
<dbReference type="Gene3D" id="3.40.50.720">
    <property type="entry name" value="NAD(P)-binding Rossmann-like Domain"/>
    <property type="match status" value="1"/>
</dbReference>
<accession>A0A6C0G0R2</accession>
<dbReference type="InterPro" id="IPR036291">
    <property type="entry name" value="NAD(P)-bd_dom_sf"/>
</dbReference>
<keyword evidence="3" id="KW-1185">Reference proteome</keyword>
<dbReference type="EMBL" id="CP048209">
    <property type="protein sequence ID" value="QHT61952.1"/>
    <property type="molecule type" value="Genomic_DNA"/>
</dbReference>
<evidence type="ECO:0000313" key="3">
    <source>
        <dbReference type="Proteomes" id="UP000476064"/>
    </source>
</evidence>
<dbReference type="KEGG" id="plyc:GXP70_19515"/>
<dbReference type="Pfam" id="PF13561">
    <property type="entry name" value="adh_short_C2"/>
    <property type="match status" value="1"/>
</dbReference>
<dbReference type="SUPFAM" id="SSF51735">
    <property type="entry name" value="NAD(P)-binding Rossmann-fold domains"/>
    <property type="match status" value="1"/>
</dbReference>
<dbReference type="Proteomes" id="UP000476064">
    <property type="component" value="Chromosome"/>
</dbReference>
<proteinExistence type="inferred from homology"/>
<protein>
    <submittedName>
        <fullName evidence="2">SDR family oxidoreductase</fullName>
    </submittedName>
</protein>
<dbReference type="GO" id="GO:0016616">
    <property type="term" value="F:oxidoreductase activity, acting on the CH-OH group of donors, NAD or NADP as acceptor"/>
    <property type="evidence" value="ECO:0007669"/>
    <property type="project" value="TreeGrafter"/>
</dbReference>
<evidence type="ECO:0000313" key="2">
    <source>
        <dbReference type="EMBL" id="QHT61952.1"/>
    </source>
</evidence>
<dbReference type="PANTHER" id="PTHR42760">
    <property type="entry name" value="SHORT-CHAIN DEHYDROGENASES/REDUCTASES FAMILY MEMBER"/>
    <property type="match status" value="1"/>
</dbReference>
<name>A0A6C0G0R2_9BACL</name>
<sequence length="247" mass="26658">MSGKVLLTKGDGAINSSVLRGLLERGCTVAVACREGEEADAIVNGLSDCGNRERLVPLFPAAEDEAAIKATVDEAVRRMGGMDYAIHGVDHWDEEEAYDGDAAAFGLRAAASLRSRFLYSRAAAAHMARHKHGHIVFQLIADRFYYAGCASNPVTNSGTITLMRTLAKEMSPFRVGVNAVTFGCYAMPEGQADRKRLKQQLEIHALKPYLPQPDELADASLTWLLHASGQLVSGQNIHFGAGIDTDL</sequence>
<organism evidence="2 3">
    <name type="scientific">Paenibacillus lycopersici</name>
    <dbReference type="NCBI Taxonomy" id="2704462"/>
    <lineage>
        <taxon>Bacteria</taxon>
        <taxon>Bacillati</taxon>
        <taxon>Bacillota</taxon>
        <taxon>Bacilli</taxon>
        <taxon>Bacillales</taxon>
        <taxon>Paenibacillaceae</taxon>
        <taxon>Paenibacillus</taxon>
    </lineage>
</organism>
<gene>
    <name evidence="2" type="ORF">GXP70_19515</name>
</gene>
<dbReference type="RefSeq" id="WP_162358389.1">
    <property type="nucleotide sequence ID" value="NZ_CP048209.1"/>
</dbReference>
<evidence type="ECO:0000256" key="1">
    <source>
        <dbReference type="ARBA" id="ARBA00006484"/>
    </source>
</evidence>
<comment type="similarity">
    <text evidence="1">Belongs to the short-chain dehydrogenases/reductases (SDR) family.</text>
</comment>
<dbReference type="InterPro" id="IPR002347">
    <property type="entry name" value="SDR_fam"/>
</dbReference>
<dbReference type="CDD" id="cd05233">
    <property type="entry name" value="SDR_c"/>
    <property type="match status" value="1"/>
</dbReference>